<feature type="compositionally biased region" description="Basic and acidic residues" evidence="1">
    <location>
        <begin position="8"/>
        <end position="17"/>
    </location>
</feature>
<sequence>MNSSSSSDVKEPSRKELGSNSAANKKNEAPVKGAENESVSFLKDKSKKRLYQ</sequence>
<evidence type="ECO:0000313" key="3">
    <source>
        <dbReference type="EMBL" id="KAA1136114.1"/>
    </source>
</evidence>
<evidence type="ECO:0000313" key="2">
    <source>
        <dbReference type="EMBL" id="KAA1085702.1"/>
    </source>
</evidence>
<comment type="caution">
    <text evidence="3">The sequence shown here is derived from an EMBL/GenBank/DDBJ whole genome shotgun (WGS) entry which is preliminary data.</text>
</comment>
<keyword evidence="4" id="KW-1185">Reference proteome</keyword>
<protein>
    <submittedName>
        <fullName evidence="3">Uncharacterized protein</fullName>
    </submittedName>
</protein>
<dbReference type="Proteomes" id="UP000324748">
    <property type="component" value="Unassembled WGS sequence"/>
</dbReference>
<proteinExistence type="predicted"/>
<gene>
    <name evidence="2" type="ORF">PGT21_016481</name>
    <name evidence="3" type="ORF">PGTUg99_031239</name>
</gene>
<evidence type="ECO:0000256" key="1">
    <source>
        <dbReference type="SAM" id="MobiDB-lite"/>
    </source>
</evidence>
<reference evidence="4 5" key="1">
    <citation type="submission" date="2019-05" db="EMBL/GenBank/DDBJ databases">
        <title>Emergence of the Ug99 lineage of the wheat stem rust pathogen through somatic hybridization.</title>
        <authorList>
            <person name="Li F."/>
            <person name="Upadhyaya N.M."/>
            <person name="Sperschneider J."/>
            <person name="Matny O."/>
            <person name="Nguyen-Phuc H."/>
            <person name="Mago R."/>
            <person name="Raley C."/>
            <person name="Miller M.E."/>
            <person name="Silverstein K.A.T."/>
            <person name="Henningsen E."/>
            <person name="Hirsch C.D."/>
            <person name="Visser B."/>
            <person name="Pretorius Z.A."/>
            <person name="Steffenson B.J."/>
            <person name="Schwessinger B."/>
            <person name="Dodds P.N."/>
            <person name="Figueroa M."/>
        </authorList>
    </citation>
    <scope>NUCLEOTIDE SEQUENCE [LARGE SCALE GENOMIC DNA]</scope>
    <source>
        <strain evidence="2">21-0</strain>
        <strain evidence="3 5">Ug99</strain>
    </source>
</reference>
<name>A0A5B0SHY2_PUCGR</name>
<evidence type="ECO:0000313" key="4">
    <source>
        <dbReference type="Proteomes" id="UP000324748"/>
    </source>
</evidence>
<dbReference type="EMBL" id="VDEP01000036">
    <property type="protein sequence ID" value="KAA1136114.1"/>
    <property type="molecule type" value="Genomic_DNA"/>
</dbReference>
<organism evidence="3 5">
    <name type="scientific">Puccinia graminis f. sp. tritici</name>
    <dbReference type="NCBI Taxonomy" id="56615"/>
    <lineage>
        <taxon>Eukaryota</taxon>
        <taxon>Fungi</taxon>
        <taxon>Dikarya</taxon>
        <taxon>Basidiomycota</taxon>
        <taxon>Pucciniomycotina</taxon>
        <taxon>Pucciniomycetes</taxon>
        <taxon>Pucciniales</taxon>
        <taxon>Pucciniaceae</taxon>
        <taxon>Puccinia</taxon>
    </lineage>
</organism>
<dbReference type="EMBL" id="VSWC01000106">
    <property type="protein sequence ID" value="KAA1085702.1"/>
    <property type="molecule type" value="Genomic_DNA"/>
</dbReference>
<evidence type="ECO:0000313" key="5">
    <source>
        <dbReference type="Proteomes" id="UP000325313"/>
    </source>
</evidence>
<dbReference type="AlphaFoldDB" id="A0A5B0SHY2"/>
<accession>A0A5B0SHY2</accession>
<feature type="region of interest" description="Disordered" evidence="1">
    <location>
        <begin position="1"/>
        <end position="52"/>
    </location>
</feature>
<dbReference type="Proteomes" id="UP000325313">
    <property type="component" value="Unassembled WGS sequence"/>
</dbReference>